<reference evidence="2" key="1">
    <citation type="journal article" date="2021" name="PeerJ">
        <title>Extensive microbial diversity within the chicken gut microbiome revealed by metagenomics and culture.</title>
        <authorList>
            <person name="Gilroy R."/>
            <person name="Ravi A."/>
            <person name="Getino M."/>
            <person name="Pursley I."/>
            <person name="Horton D.L."/>
            <person name="Alikhan N.F."/>
            <person name="Baker D."/>
            <person name="Gharbi K."/>
            <person name="Hall N."/>
            <person name="Watson M."/>
            <person name="Adriaenssens E.M."/>
            <person name="Foster-Nyarko E."/>
            <person name="Jarju S."/>
            <person name="Secka A."/>
            <person name="Antonio M."/>
            <person name="Oren A."/>
            <person name="Chaudhuri R.R."/>
            <person name="La Ragione R."/>
            <person name="Hildebrand F."/>
            <person name="Pallen M.J."/>
        </authorList>
    </citation>
    <scope>NUCLEOTIDE SEQUENCE</scope>
    <source>
        <strain evidence="2">2239</strain>
    </source>
</reference>
<keyword evidence="1" id="KW-0812">Transmembrane</keyword>
<sequence>MKGWMNALRELAWLTQLGFSLVTPPFLCAFGAWWLIDAKGWPAWVMLPALALGLGAAGASFWGFYRYVQRKNKPDKKRPAAFNDHV</sequence>
<keyword evidence="1" id="KW-0472">Membrane</keyword>
<evidence type="ECO:0000313" key="2">
    <source>
        <dbReference type="EMBL" id="HIX06556.1"/>
    </source>
</evidence>
<feature type="transmembrane region" description="Helical" evidence="1">
    <location>
        <begin position="42"/>
        <end position="68"/>
    </location>
</feature>
<name>A0A9D1V5V1_9FIRM</name>
<evidence type="ECO:0008006" key="4">
    <source>
        <dbReference type="Google" id="ProtNLM"/>
    </source>
</evidence>
<gene>
    <name evidence="2" type="ORF">H9865_10760</name>
</gene>
<protein>
    <recommendedName>
        <fullName evidence="4">AtpZ/AtpI family protein</fullName>
    </recommendedName>
</protein>
<keyword evidence="1" id="KW-1133">Transmembrane helix</keyword>
<organism evidence="2 3">
    <name type="scientific">Candidatus Allofournierella pullicola</name>
    <dbReference type="NCBI Taxonomy" id="2838596"/>
    <lineage>
        <taxon>Bacteria</taxon>
        <taxon>Bacillati</taxon>
        <taxon>Bacillota</taxon>
        <taxon>Clostridia</taxon>
        <taxon>Eubacteriales</taxon>
        <taxon>Oscillospiraceae</taxon>
        <taxon>Allofournierella</taxon>
    </lineage>
</organism>
<dbReference type="EMBL" id="DXFW01000037">
    <property type="protein sequence ID" value="HIX06556.1"/>
    <property type="molecule type" value="Genomic_DNA"/>
</dbReference>
<accession>A0A9D1V5V1</accession>
<dbReference type="AlphaFoldDB" id="A0A9D1V5V1"/>
<evidence type="ECO:0000313" key="3">
    <source>
        <dbReference type="Proteomes" id="UP000824193"/>
    </source>
</evidence>
<feature type="transmembrane region" description="Helical" evidence="1">
    <location>
        <begin position="12"/>
        <end position="36"/>
    </location>
</feature>
<proteinExistence type="predicted"/>
<comment type="caution">
    <text evidence="2">The sequence shown here is derived from an EMBL/GenBank/DDBJ whole genome shotgun (WGS) entry which is preliminary data.</text>
</comment>
<evidence type="ECO:0000256" key="1">
    <source>
        <dbReference type="SAM" id="Phobius"/>
    </source>
</evidence>
<reference evidence="2" key="2">
    <citation type="submission" date="2021-04" db="EMBL/GenBank/DDBJ databases">
        <authorList>
            <person name="Gilroy R."/>
        </authorList>
    </citation>
    <scope>NUCLEOTIDE SEQUENCE</scope>
    <source>
        <strain evidence="2">2239</strain>
    </source>
</reference>
<dbReference type="Proteomes" id="UP000824193">
    <property type="component" value="Unassembled WGS sequence"/>
</dbReference>